<gene>
    <name evidence="2" type="ORF">AVDCRST_MAG89-815</name>
</gene>
<accession>A0A6J4KI06</accession>
<evidence type="ECO:0000313" key="2">
    <source>
        <dbReference type="EMBL" id="CAA9306239.1"/>
    </source>
</evidence>
<protein>
    <submittedName>
        <fullName evidence="2">Uncharacterized protein</fullName>
    </submittedName>
</protein>
<feature type="region of interest" description="Disordered" evidence="1">
    <location>
        <begin position="1"/>
        <end position="47"/>
    </location>
</feature>
<sequence>MRPCAPGFHAADIQHAAPRRESRSWPSPRITAEADSCDAIEKMAQPG</sequence>
<dbReference type="AlphaFoldDB" id="A0A6J4KI06"/>
<dbReference type="EMBL" id="CADCTV010000178">
    <property type="protein sequence ID" value="CAA9306239.1"/>
    <property type="molecule type" value="Genomic_DNA"/>
</dbReference>
<organism evidence="2">
    <name type="scientific">uncultured Gemmatimonadota bacterium</name>
    <dbReference type="NCBI Taxonomy" id="203437"/>
    <lineage>
        <taxon>Bacteria</taxon>
        <taxon>Pseudomonadati</taxon>
        <taxon>Gemmatimonadota</taxon>
        <taxon>environmental samples</taxon>
    </lineage>
</organism>
<name>A0A6J4KI06_9BACT</name>
<reference evidence="2" key="1">
    <citation type="submission" date="2020-02" db="EMBL/GenBank/DDBJ databases">
        <authorList>
            <person name="Meier V. D."/>
        </authorList>
    </citation>
    <scope>NUCLEOTIDE SEQUENCE</scope>
    <source>
        <strain evidence="2">AVDCRST_MAG89</strain>
    </source>
</reference>
<proteinExistence type="predicted"/>
<evidence type="ECO:0000256" key="1">
    <source>
        <dbReference type="SAM" id="MobiDB-lite"/>
    </source>
</evidence>